<protein>
    <submittedName>
        <fullName evidence="3">Alpha/beta fold hydrolase</fullName>
    </submittedName>
</protein>
<comment type="caution">
    <text evidence="3">The sequence shown here is derived from an EMBL/GenBank/DDBJ whole genome shotgun (WGS) entry which is preliminary data.</text>
</comment>
<dbReference type="InterPro" id="IPR022742">
    <property type="entry name" value="Hydrolase_4"/>
</dbReference>
<evidence type="ECO:0000256" key="1">
    <source>
        <dbReference type="SAM" id="Phobius"/>
    </source>
</evidence>
<keyword evidence="1" id="KW-1133">Transmembrane helix</keyword>
<organism evidence="3 4">
    <name type="scientific">Phytoactinopolyspora mesophila</name>
    <dbReference type="NCBI Taxonomy" id="2650750"/>
    <lineage>
        <taxon>Bacteria</taxon>
        <taxon>Bacillati</taxon>
        <taxon>Actinomycetota</taxon>
        <taxon>Actinomycetes</taxon>
        <taxon>Jiangellales</taxon>
        <taxon>Jiangellaceae</taxon>
        <taxon>Phytoactinopolyspora</taxon>
    </lineage>
</organism>
<keyword evidence="3" id="KW-0378">Hydrolase</keyword>
<dbReference type="SUPFAM" id="SSF53474">
    <property type="entry name" value="alpha/beta-Hydrolases"/>
    <property type="match status" value="1"/>
</dbReference>
<dbReference type="Proteomes" id="UP000460435">
    <property type="component" value="Unassembled WGS sequence"/>
</dbReference>
<dbReference type="Pfam" id="PF12146">
    <property type="entry name" value="Hydrolase_4"/>
    <property type="match status" value="1"/>
</dbReference>
<dbReference type="Gene3D" id="3.40.50.1820">
    <property type="entry name" value="alpha/beta hydrolase"/>
    <property type="match status" value="1"/>
</dbReference>
<keyword evidence="1" id="KW-0472">Membrane</keyword>
<proteinExistence type="predicted"/>
<keyword evidence="1" id="KW-0812">Transmembrane</keyword>
<dbReference type="PANTHER" id="PTHR12277:SF79">
    <property type="entry name" value="XAA-PRO DIPEPTIDYL-PEPTIDASE-RELATED"/>
    <property type="match status" value="1"/>
</dbReference>
<accession>A0A7K3M655</accession>
<dbReference type="AlphaFoldDB" id="A0A7K3M655"/>
<name>A0A7K3M655_9ACTN</name>
<feature type="domain" description="Serine aminopeptidase S33" evidence="2">
    <location>
        <begin position="72"/>
        <end position="177"/>
    </location>
</feature>
<dbReference type="InterPro" id="IPR029058">
    <property type="entry name" value="AB_hydrolase_fold"/>
</dbReference>
<keyword evidence="4" id="KW-1185">Reference proteome</keyword>
<sequence length="272" mass="28507">MLKGVVIVVVIVVALLAILWLTQRRLIYLPDNSAVPPAADVIQDAEDVTLTTTDGLELGAWYIPPQADERNVTVLVANGNGGNRASRAPLAEALSEAGFATLLFDYRGYGGNPGDPNEDGLALDARAAYNHLVDDRGVSPDQLLYFGESLGAGVVSELATEHPPAGLLLRSPFTDLAEVGQRHYPIVPVGLLLWDRYPVAEHVSTVDVPTTVVYGTSDSIVPPGLSQDVAAAAAGPVEEVDIEGAGHNDSVMFGGPEIVDAVVGLAERATTP</sequence>
<feature type="transmembrane region" description="Helical" evidence="1">
    <location>
        <begin position="6"/>
        <end position="22"/>
    </location>
</feature>
<evidence type="ECO:0000259" key="2">
    <source>
        <dbReference type="Pfam" id="PF12146"/>
    </source>
</evidence>
<dbReference type="PANTHER" id="PTHR12277">
    <property type="entry name" value="ALPHA/BETA HYDROLASE DOMAIN-CONTAINING PROTEIN"/>
    <property type="match status" value="1"/>
</dbReference>
<dbReference type="GO" id="GO:0016787">
    <property type="term" value="F:hydrolase activity"/>
    <property type="evidence" value="ECO:0007669"/>
    <property type="project" value="UniProtKB-KW"/>
</dbReference>
<gene>
    <name evidence="3" type="ORF">F7O44_17205</name>
</gene>
<evidence type="ECO:0000313" key="4">
    <source>
        <dbReference type="Proteomes" id="UP000460435"/>
    </source>
</evidence>
<reference evidence="3 4" key="1">
    <citation type="submission" date="2019-11" db="EMBL/GenBank/DDBJ databases">
        <authorList>
            <person name="Li X.-J."/>
            <person name="Feng X.-M."/>
        </authorList>
    </citation>
    <scope>NUCLEOTIDE SEQUENCE [LARGE SCALE GENOMIC DNA]</scope>
    <source>
        <strain evidence="3 4">XMNu-373</strain>
    </source>
</reference>
<dbReference type="EMBL" id="WLZY01000006">
    <property type="protein sequence ID" value="NDL58811.1"/>
    <property type="molecule type" value="Genomic_DNA"/>
</dbReference>
<evidence type="ECO:0000313" key="3">
    <source>
        <dbReference type="EMBL" id="NDL58811.1"/>
    </source>
</evidence>